<protein>
    <submittedName>
        <fullName evidence="1">Uncharacterized protein</fullName>
    </submittedName>
</protein>
<sequence>MHPLKDARTRNLGWVDVARHTKILLSSEPGSGQPVGIRAAETLSGYSTNQLRRMLAGLAFLDALQATDPALATWLGEPGFSTAEMLSKLWRQDQDGTVAYLRTEPKLNYASLYARHKEQTSRRASPSQGGKRSSQKFQNQWLEWVRQQPESFAPLGLGNYSIIRPGTAHAYCKPSVISKFIPLGPERQAKWIGIDFIDDPVWRPDTTWRRMMVLATEATFLDLVLLVVAVDRGVIGEKAAHWQIDRMVRDLGITNLEVVPVEGMRLHPIGEIKADAPTPDRRGGWSPPRLWRDILEIGANDEI</sequence>
<dbReference type="AlphaFoldDB" id="A0A934IU89"/>
<dbReference type="RefSeq" id="WP_198878052.1">
    <property type="nucleotide sequence ID" value="NZ_JAEKMH010000006.1"/>
</dbReference>
<name>A0A934IU89_9HYPH</name>
<proteinExistence type="predicted"/>
<organism evidence="1 2">
    <name type="scientific">Devosia sediminis</name>
    <dbReference type="NCBI Taxonomy" id="2798801"/>
    <lineage>
        <taxon>Bacteria</taxon>
        <taxon>Pseudomonadati</taxon>
        <taxon>Pseudomonadota</taxon>
        <taxon>Alphaproteobacteria</taxon>
        <taxon>Hyphomicrobiales</taxon>
        <taxon>Devosiaceae</taxon>
        <taxon>Devosia</taxon>
    </lineage>
</organism>
<evidence type="ECO:0000313" key="1">
    <source>
        <dbReference type="EMBL" id="MBJ3786848.1"/>
    </source>
</evidence>
<gene>
    <name evidence="1" type="ORF">JEQ47_19140</name>
</gene>
<dbReference type="EMBL" id="JAEKMH010000006">
    <property type="protein sequence ID" value="MBJ3786848.1"/>
    <property type="molecule type" value="Genomic_DNA"/>
</dbReference>
<dbReference type="Proteomes" id="UP000602124">
    <property type="component" value="Unassembled WGS sequence"/>
</dbReference>
<reference evidence="1" key="1">
    <citation type="submission" date="2020-12" db="EMBL/GenBank/DDBJ databases">
        <title>Devosia sp. MSA67 isolated from Mo River.</title>
        <authorList>
            <person name="Ma F."/>
            <person name="Zi Z."/>
        </authorList>
    </citation>
    <scope>NUCLEOTIDE SEQUENCE</scope>
    <source>
        <strain evidence="1">MSA67</strain>
    </source>
</reference>
<comment type="caution">
    <text evidence="1">The sequence shown here is derived from an EMBL/GenBank/DDBJ whole genome shotgun (WGS) entry which is preliminary data.</text>
</comment>
<accession>A0A934IU89</accession>
<keyword evidence="2" id="KW-1185">Reference proteome</keyword>
<evidence type="ECO:0000313" key="2">
    <source>
        <dbReference type="Proteomes" id="UP000602124"/>
    </source>
</evidence>